<feature type="region of interest" description="Disordered" evidence="1">
    <location>
        <begin position="31"/>
        <end position="101"/>
    </location>
</feature>
<feature type="compositionally biased region" description="Polar residues" evidence="1">
    <location>
        <begin position="31"/>
        <end position="46"/>
    </location>
</feature>
<dbReference type="AlphaFoldDB" id="A0A365GZ51"/>
<reference evidence="2 3" key="1">
    <citation type="submission" date="2018-06" db="EMBL/GenBank/DDBJ databases">
        <title>Actinomadura craniellae sp. nov. isolated from marine sponge Craniella sp.</title>
        <authorList>
            <person name="Li L."/>
            <person name="Xu Q.H."/>
            <person name="Lin H.W."/>
            <person name="Lu Y.H."/>
        </authorList>
    </citation>
    <scope>NUCLEOTIDE SEQUENCE [LARGE SCALE GENOMIC DNA]</scope>
    <source>
        <strain evidence="2 3">LHW63021</strain>
    </source>
</reference>
<sequence length="101" mass="10915">MKSRLPFVIGAAVGYVLGTRAGRERYEQIKQASQRMAGNPTVQETTEALKTRAGEIAGSAKEKVDTRLHDSRIGNRLHRSQPSGTGEPVPPRQESGTGTPM</sequence>
<dbReference type="Proteomes" id="UP000251891">
    <property type="component" value="Unassembled WGS sequence"/>
</dbReference>
<proteinExistence type="predicted"/>
<dbReference type="RefSeq" id="WP_111870978.1">
    <property type="nucleotide sequence ID" value="NZ_QLYX01000015.1"/>
</dbReference>
<accession>A0A365GZ51</accession>
<dbReference type="OrthoDB" id="5125216at2"/>
<gene>
    <name evidence="2" type="ORF">DPM19_27655</name>
</gene>
<evidence type="ECO:0000313" key="3">
    <source>
        <dbReference type="Proteomes" id="UP000251891"/>
    </source>
</evidence>
<dbReference type="EMBL" id="QLYX01000015">
    <property type="protein sequence ID" value="RAY12110.1"/>
    <property type="molecule type" value="Genomic_DNA"/>
</dbReference>
<evidence type="ECO:0000256" key="1">
    <source>
        <dbReference type="SAM" id="MobiDB-lite"/>
    </source>
</evidence>
<keyword evidence="3" id="KW-1185">Reference proteome</keyword>
<evidence type="ECO:0000313" key="2">
    <source>
        <dbReference type="EMBL" id="RAY12110.1"/>
    </source>
</evidence>
<protein>
    <submittedName>
        <fullName evidence="2">YtxH domain-containing protein</fullName>
    </submittedName>
</protein>
<name>A0A365GZ51_9ACTN</name>
<organism evidence="2 3">
    <name type="scientific">Actinomadura craniellae</name>
    <dbReference type="NCBI Taxonomy" id="2231787"/>
    <lineage>
        <taxon>Bacteria</taxon>
        <taxon>Bacillati</taxon>
        <taxon>Actinomycetota</taxon>
        <taxon>Actinomycetes</taxon>
        <taxon>Streptosporangiales</taxon>
        <taxon>Thermomonosporaceae</taxon>
        <taxon>Actinomadura</taxon>
    </lineage>
</organism>
<feature type="compositionally biased region" description="Basic and acidic residues" evidence="1">
    <location>
        <begin position="60"/>
        <end position="73"/>
    </location>
</feature>
<comment type="caution">
    <text evidence="2">The sequence shown here is derived from an EMBL/GenBank/DDBJ whole genome shotgun (WGS) entry which is preliminary data.</text>
</comment>